<keyword evidence="4" id="KW-0862">Zinc</keyword>
<proteinExistence type="predicted"/>
<evidence type="ECO:0000256" key="1">
    <source>
        <dbReference type="ARBA" id="ARBA00001947"/>
    </source>
</evidence>
<dbReference type="SUPFAM" id="SSF51338">
    <property type="entry name" value="Composite domain of metallo-dependent hydrolases"/>
    <property type="match status" value="1"/>
</dbReference>
<evidence type="ECO:0000256" key="3">
    <source>
        <dbReference type="ARBA" id="ARBA00022801"/>
    </source>
</evidence>
<dbReference type="InterPro" id="IPR032466">
    <property type="entry name" value="Metal_Hydrolase"/>
</dbReference>
<dbReference type="InterPro" id="IPR051607">
    <property type="entry name" value="Metallo-dep_hydrolases"/>
</dbReference>
<comment type="cofactor">
    <cofactor evidence="1">
        <name>Zn(2+)</name>
        <dbReference type="ChEBI" id="CHEBI:29105"/>
    </cofactor>
</comment>
<dbReference type="GO" id="GO:0008892">
    <property type="term" value="F:guanine deaminase activity"/>
    <property type="evidence" value="ECO:0007669"/>
    <property type="project" value="TreeGrafter"/>
</dbReference>
<dbReference type="PANTHER" id="PTHR11271:SF6">
    <property type="entry name" value="GUANINE DEAMINASE"/>
    <property type="match status" value="1"/>
</dbReference>
<comment type="caution">
    <text evidence="6">The sequence shown here is derived from an EMBL/GenBank/DDBJ whole genome shotgun (WGS) entry which is preliminary data.</text>
</comment>
<feature type="domain" description="Amidohydrolase-related" evidence="5">
    <location>
        <begin position="70"/>
        <end position="422"/>
    </location>
</feature>
<sequence length="505" mass="53934">MTDAASTLILGHLIHLTGRPSPAGADAALEDIAHGALVIDPTGRIAWKGAHRQLPEHFRGVPVVDYGDAFVLPGFIDTHLHFGQVNSLAAWGGGRLLQWLEACIFPAEARLQDPHLAEAAATAFCHRLARAGTTTAMVMGSPFPQAQECLFRAFHASGLRAVIGRGIQTTGPAAARPLMTSEAAALQLTDDEIRRWHPADDAARARARLQVAIMPRFSLSVTPQTLAGLGELFDTWRDCGVYFSTHLSENNHPGDGEIAQVCRRFGVDSYLDTYDGRFLPGSRVGGRSLLSRRSVFAHAVYCSDRDRERLRLAGASIAHCPVSQLFLGNGTMPWRRTAASGVTLAVGTDVAAGDTWFIPEVLNACYKVHISEPGDAGIALSPADLLFAATVAGARALDLEDRIGNLDVGREADLVVLDPHRREMLASNLASTNLASTNLASRSLAGDSPIGSSPIGAGAAADEQHIRRARLFRLLLLARETDVAATWVAGRRLETSGPRLQNGVG</sequence>
<dbReference type="Pfam" id="PF01979">
    <property type="entry name" value="Amidohydro_1"/>
    <property type="match status" value="1"/>
</dbReference>
<accession>A0A5M8FMZ0</accession>
<evidence type="ECO:0000313" key="6">
    <source>
        <dbReference type="EMBL" id="KAA6186283.1"/>
    </source>
</evidence>
<dbReference type="GO" id="GO:0046098">
    <property type="term" value="P:guanine metabolic process"/>
    <property type="evidence" value="ECO:0007669"/>
    <property type="project" value="TreeGrafter"/>
</dbReference>
<dbReference type="EMBL" id="VWXX01000005">
    <property type="protein sequence ID" value="KAA6186283.1"/>
    <property type="molecule type" value="Genomic_DNA"/>
</dbReference>
<dbReference type="Gene3D" id="3.20.20.140">
    <property type="entry name" value="Metal-dependent hydrolases"/>
    <property type="match status" value="1"/>
</dbReference>
<evidence type="ECO:0000259" key="5">
    <source>
        <dbReference type="Pfam" id="PF01979"/>
    </source>
</evidence>
<dbReference type="GO" id="GO:0005829">
    <property type="term" value="C:cytosol"/>
    <property type="evidence" value="ECO:0007669"/>
    <property type="project" value="TreeGrafter"/>
</dbReference>
<dbReference type="GO" id="GO:0008270">
    <property type="term" value="F:zinc ion binding"/>
    <property type="evidence" value="ECO:0007669"/>
    <property type="project" value="TreeGrafter"/>
</dbReference>
<keyword evidence="2" id="KW-0479">Metal-binding</keyword>
<keyword evidence="7" id="KW-1185">Reference proteome</keyword>
<evidence type="ECO:0000313" key="7">
    <source>
        <dbReference type="Proteomes" id="UP000322981"/>
    </source>
</evidence>
<dbReference type="Gene3D" id="2.30.40.10">
    <property type="entry name" value="Urease, subunit C, domain 1"/>
    <property type="match status" value="1"/>
</dbReference>
<dbReference type="InterPro" id="IPR006680">
    <property type="entry name" value="Amidohydro-rel"/>
</dbReference>
<evidence type="ECO:0000256" key="2">
    <source>
        <dbReference type="ARBA" id="ARBA00022723"/>
    </source>
</evidence>
<organism evidence="6 7">
    <name type="scientific">Thiohalocapsa marina</name>
    <dbReference type="NCBI Taxonomy" id="424902"/>
    <lineage>
        <taxon>Bacteria</taxon>
        <taxon>Pseudomonadati</taxon>
        <taxon>Pseudomonadota</taxon>
        <taxon>Gammaproteobacteria</taxon>
        <taxon>Chromatiales</taxon>
        <taxon>Chromatiaceae</taxon>
        <taxon>Thiohalocapsa</taxon>
    </lineage>
</organism>
<dbReference type="SUPFAM" id="SSF51556">
    <property type="entry name" value="Metallo-dependent hydrolases"/>
    <property type="match status" value="1"/>
</dbReference>
<dbReference type="PANTHER" id="PTHR11271">
    <property type="entry name" value="GUANINE DEAMINASE"/>
    <property type="match status" value="1"/>
</dbReference>
<evidence type="ECO:0000256" key="4">
    <source>
        <dbReference type="ARBA" id="ARBA00022833"/>
    </source>
</evidence>
<gene>
    <name evidence="6" type="ORF">F2Q65_05645</name>
</gene>
<reference evidence="6 7" key="1">
    <citation type="submission" date="2019-09" db="EMBL/GenBank/DDBJ databases">
        <title>Whole-genome sequence of the purple sulfur bacterium Thiohalocapsa marina DSM 19078.</title>
        <authorList>
            <person name="Kyndt J.A."/>
            <person name="Meyer T.E."/>
        </authorList>
    </citation>
    <scope>NUCLEOTIDE SEQUENCE [LARGE SCALE GENOMIC DNA]</scope>
    <source>
        <strain evidence="6 7">DSM 19078</strain>
    </source>
</reference>
<keyword evidence="3 6" id="KW-0378">Hydrolase</keyword>
<name>A0A5M8FMZ0_9GAMM</name>
<dbReference type="AlphaFoldDB" id="A0A5M8FMZ0"/>
<dbReference type="InterPro" id="IPR011059">
    <property type="entry name" value="Metal-dep_hydrolase_composite"/>
</dbReference>
<dbReference type="OrthoDB" id="9807210at2"/>
<protein>
    <submittedName>
        <fullName evidence="6">Amidohydrolase family protein</fullName>
    </submittedName>
</protein>
<dbReference type="RefSeq" id="WP_150091283.1">
    <property type="nucleotide sequence ID" value="NZ_JBFUOH010000027.1"/>
</dbReference>
<dbReference type="Proteomes" id="UP000322981">
    <property type="component" value="Unassembled WGS sequence"/>
</dbReference>